<feature type="transmembrane region" description="Helical" evidence="6">
    <location>
        <begin position="174"/>
        <end position="192"/>
    </location>
</feature>
<name>A0ABT2TQH9_9FIRM</name>
<comment type="caution">
    <text evidence="7">The sequence shown here is derived from an EMBL/GenBank/DDBJ whole genome shotgun (WGS) entry which is preliminary data.</text>
</comment>
<protein>
    <submittedName>
        <fullName evidence="7">ABC transporter permease</fullName>
    </submittedName>
</protein>
<evidence type="ECO:0000256" key="2">
    <source>
        <dbReference type="ARBA" id="ARBA00022475"/>
    </source>
</evidence>
<feature type="transmembrane region" description="Helical" evidence="6">
    <location>
        <begin position="26"/>
        <end position="44"/>
    </location>
</feature>
<evidence type="ECO:0000256" key="3">
    <source>
        <dbReference type="ARBA" id="ARBA00022692"/>
    </source>
</evidence>
<gene>
    <name evidence="7" type="ORF">OCV88_15565</name>
</gene>
<evidence type="ECO:0000256" key="1">
    <source>
        <dbReference type="ARBA" id="ARBA00004651"/>
    </source>
</evidence>
<reference evidence="7 8" key="1">
    <citation type="journal article" date="2021" name="ISME Commun">
        <title>Automated analysis of genomic sequences facilitates high-throughput and comprehensive description of bacteria.</title>
        <authorList>
            <person name="Hitch T.C.A."/>
        </authorList>
    </citation>
    <scope>NUCLEOTIDE SEQUENCE [LARGE SCALE GENOMIC DNA]</scope>
    <source>
        <strain evidence="7 8">Sanger_109</strain>
    </source>
</reference>
<evidence type="ECO:0000256" key="5">
    <source>
        <dbReference type="ARBA" id="ARBA00023136"/>
    </source>
</evidence>
<dbReference type="RefSeq" id="WP_158426365.1">
    <property type="nucleotide sequence ID" value="NZ_JAOQJQ010000010.1"/>
</dbReference>
<dbReference type="Proteomes" id="UP001652442">
    <property type="component" value="Unassembled WGS sequence"/>
</dbReference>
<feature type="transmembrane region" description="Helical" evidence="6">
    <location>
        <begin position="223"/>
        <end position="242"/>
    </location>
</feature>
<keyword evidence="4 6" id="KW-1133">Transmembrane helix</keyword>
<feature type="transmembrane region" description="Helical" evidence="6">
    <location>
        <begin position="64"/>
        <end position="94"/>
    </location>
</feature>
<keyword evidence="2" id="KW-1003">Cell membrane</keyword>
<comment type="subcellular location">
    <subcellularLocation>
        <location evidence="1">Cell membrane</location>
        <topology evidence="1">Multi-pass membrane protein</topology>
    </subcellularLocation>
</comment>
<evidence type="ECO:0000313" key="8">
    <source>
        <dbReference type="Proteomes" id="UP001652442"/>
    </source>
</evidence>
<feature type="transmembrane region" description="Helical" evidence="6">
    <location>
        <begin position="302"/>
        <end position="321"/>
    </location>
</feature>
<dbReference type="Pfam" id="PF02653">
    <property type="entry name" value="BPD_transp_2"/>
    <property type="match status" value="1"/>
</dbReference>
<evidence type="ECO:0000256" key="4">
    <source>
        <dbReference type="ARBA" id="ARBA00022989"/>
    </source>
</evidence>
<keyword evidence="5 6" id="KW-0472">Membrane</keyword>
<keyword evidence="8" id="KW-1185">Reference proteome</keyword>
<feature type="transmembrane region" description="Helical" evidence="6">
    <location>
        <begin position="106"/>
        <end position="131"/>
    </location>
</feature>
<evidence type="ECO:0000256" key="6">
    <source>
        <dbReference type="SAM" id="Phobius"/>
    </source>
</evidence>
<dbReference type="EMBL" id="JAOQJQ010000010">
    <property type="protein sequence ID" value="MCU6763724.1"/>
    <property type="molecule type" value="Genomic_DNA"/>
</dbReference>
<feature type="transmembrane region" description="Helical" evidence="6">
    <location>
        <begin position="254"/>
        <end position="271"/>
    </location>
</feature>
<dbReference type="PANTHER" id="PTHR32196">
    <property type="entry name" value="ABC TRANSPORTER PERMEASE PROTEIN YPHD-RELATED-RELATED"/>
    <property type="match status" value="1"/>
</dbReference>
<organism evidence="7 8">
    <name type="scientific">Brotonthovivens ammoniilytica</name>
    <dbReference type="NCBI Taxonomy" id="2981725"/>
    <lineage>
        <taxon>Bacteria</taxon>
        <taxon>Bacillati</taxon>
        <taxon>Bacillota</taxon>
        <taxon>Clostridia</taxon>
        <taxon>Lachnospirales</taxon>
        <taxon>Lachnospiraceae</taxon>
        <taxon>Brotonthovivens</taxon>
    </lineage>
</organism>
<proteinExistence type="predicted"/>
<sequence length="325" mass="34729">MMERKNYQAAASGQAIGIKKLLNNRLTGIVLVLICMIVVLSLATDSFLTPNNLLSIMNQASLKGILAIGMTFVIVGAGIDLSVGASMSICAMFLADFLVKYGFEKIWLAVLVCFLAGTACGLINGLLAAYLKLPEFLLTMGTMSIFRGFDYVYTNCQTIRGMDPRWINFWNAGIPWPAIFMMALAVAAWLVIKYTKYGRYVFAVGGNENASRLSGINTKKIKCVNYMVMGWCCALCAIVYVGRMSSAEAAAGDGFELTAIAAAAIGGASLAGGRGSIAGAVIGALILSVLSNGLTLLRVSSYYQTMFTGVIIVVAILIDRFTQKD</sequence>
<accession>A0ABT2TQH9</accession>
<dbReference type="InterPro" id="IPR001851">
    <property type="entry name" value="ABC_transp_permease"/>
</dbReference>
<keyword evidence="3 6" id="KW-0812">Transmembrane</keyword>
<evidence type="ECO:0000313" key="7">
    <source>
        <dbReference type="EMBL" id="MCU6763724.1"/>
    </source>
</evidence>
<dbReference type="CDD" id="cd06579">
    <property type="entry name" value="TM_PBP1_transp_AraH_like"/>
    <property type="match status" value="1"/>
</dbReference>